<feature type="compositionally biased region" description="Polar residues" evidence="1">
    <location>
        <begin position="92"/>
        <end position="106"/>
    </location>
</feature>
<keyword evidence="4" id="KW-1185">Reference proteome</keyword>
<dbReference type="AlphaFoldDB" id="A0AAW0BSU1"/>
<feature type="compositionally biased region" description="Low complexity" evidence="1">
    <location>
        <begin position="28"/>
        <end position="47"/>
    </location>
</feature>
<feature type="region of interest" description="Disordered" evidence="1">
    <location>
        <begin position="1"/>
        <end position="106"/>
    </location>
</feature>
<keyword evidence="2" id="KW-0812">Transmembrane</keyword>
<dbReference type="InterPro" id="IPR026749">
    <property type="entry name" value="Tmem135"/>
</dbReference>
<feature type="compositionally biased region" description="Low complexity" evidence="1">
    <location>
        <begin position="75"/>
        <end position="84"/>
    </location>
</feature>
<keyword evidence="2" id="KW-1133">Transmembrane helix</keyword>
<name>A0AAW0BSU1_9AGAR</name>
<evidence type="ECO:0000313" key="4">
    <source>
        <dbReference type="Proteomes" id="UP001383192"/>
    </source>
</evidence>
<proteinExistence type="predicted"/>
<dbReference type="Proteomes" id="UP001383192">
    <property type="component" value="Unassembled WGS sequence"/>
</dbReference>
<evidence type="ECO:0008006" key="5">
    <source>
        <dbReference type="Google" id="ProtNLM"/>
    </source>
</evidence>
<feature type="compositionally biased region" description="Polar residues" evidence="1">
    <location>
        <begin position="55"/>
        <end position="69"/>
    </location>
</feature>
<protein>
    <recommendedName>
        <fullName evidence="5">Transmembrane protein 135 N-terminal domain-containing protein</fullName>
    </recommendedName>
</protein>
<sequence>MSRNEEEKQEQEASDYCRAPRNEEPAMSLSDPSSGPSISPTNSPITPVTAPVLADNSTPFTTAPPSGIQTPLEVDSPIPTIPDIPDSRDETPSSAPTPRSTVHFDPNTNVSVKRAMASFENLVALANSQERLRYVLANRKETWKEARKMVWRDRGEPVVELADGEECLRWAAKGGLRAASLAFSIRACFNIVLALIRIRSVPRKYRFALIRRAIFGIDTWRFAAMLGSFVSIYKFLLNALPLYIPSIRPQREYNSAFLDDAQEDTDDSLPTTVFDVPVPPTPGGPIQMKRPQRPKRSERLSLSTQAQRILVRKKAKKWHAALAGAIAGGLAILFEKRGRRVTIAQQLFVRGLQGSYNSYTTKRNIHIPHGDVLVFSLVCGQILYAWLLRPDTLPRSYAQWVSNASKVPEPGLRLNYTSVRNGTFNMKDFEDVLQMPELTPENAAKLLALKSTLANPSPSSYIPPYGPCPAIHPAESSCLEVPPIRFFQVFRWMLPIYGALHFIPPMLFKWRMFKENPLKVLSRSAVGTMRSSAFLGVFVIIYQSLNCFNHSLHEYIYTRLSPTSPVHRIPKWLIDFVLTSKWSFWLPGFLSGLSLFIEEKRRRAELAMYVLPKGLESAWLIATGKTGIRGGRNGKMAGEAALAAVGMGMVMVCNVFL</sequence>
<evidence type="ECO:0000313" key="3">
    <source>
        <dbReference type="EMBL" id="KAK7029669.1"/>
    </source>
</evidence>
<comment type="caution">
    <text evidence="3">The sequence shown here is derived from an EMBL/GenBank/DDBJ whole genome shotgun (WGS) entry which is preliminary data.</text>
</comment>
<feature type="region of interest" description="Disordered" evidence="1">
    <location>
        <begin position="280"/>
        <end position="299"/>
    </location>
</feature>
<gene>
    <name evidence="3" type="ORF">VNI00_014367</name>
</gene>
<feature type="transmembrane region" description="Helical" evidence="2">
    <location>
        <begin position="219"/>
        <end position="244"/>
    </location>
</feature>
<dbReference type="PANTHER" id="PTHR12459:SF6">
    <property type="entry name" value="GB|AAD46013.1"/>
    <property type="match status" value="1"/>
</dbReference>
<dbReference type="EMBL" id="JAYKXP010000080">
    <property type="protein sequence ID" value="KAK7029669.1"/>
    <property type="molecule type" value="Genomic_DNA"/>
</dbReference>
<dbReference type="PANTHER" id="PTHR12459">
    <property type="entry name" value="TRANSMEMBRANE PROTEIN 135-RELATED"/>
    <property type="match status" value="1"/>
</dbReference>
<accession>A0AAW0BSU1</accession>
<feature type="transmembrane region" description="Helical" evidence="2">
    <location>
        <begin position="178"/>
        <end position="198"/>
    </location>
</feature>
<organism evidence="3 4">
    <name type="scientific">Paramarasmius palmivorus</name>
    <dbReference type="NCBI Taxonomy" id="297713"/>
    <lineage>
        <taxon>Eukaryota</taxon>
        <taxon>Fungi</taxon>
        <taxon>Dikarya</taxon>
        <taxon>Basidiomycota</taxon>
        <taxon>Agaricomycotina</taxon>
        <taxon>Agaricomycetes</taxon>
        <taxon>Agaricomycetidae</taxon>
        <taxon>Agaricales</taxon>
        <taxon>Marasmiineae</taxon>
        <taxon>Marasmiaceae</taxon>
        <taxon>Paramarasmius</taxon>
    </lineage>
</organism>
<keyword evidence="2" id="KW-0472">Membrane</keyword>
<evidence type="ECO:0000256" key="1">
    <source>
        <dbReference type="SAM" id="MobiDB-lite"/>
    </source>
</evidence>
<reference evidence="3 4" key="1">
    <citation type="submission" date="2024-01" db="EMBL/GenBank/DDBJ databases">
        <title>A draft genome for a cacao thread blight-causing isolate of Paramarasmius palmivorus.</title>
        <authorList>
            <person name="Baruah I.K."/>
            <person name="Bukari Y."/>
            <person name="Amoako-Attah I."/>
            <person name="Meinhardt L.W."/>
            <person name="Bailey B.A."/>
            <person name="Cohen S.P."/>
        </authorList>
    </citation>
    <scope>NUCLEOTIDE SEQUENCE [LARGE SCALE GENOMIC DNA]</scope>
    <source>
        <strain evidence="3 4">GH-12</strain>
    </source>
</reference>
<evidence type="ECO:0000256" key="2">
    <source>
        <dbReference type="SAM" id="Phobius"/>
    </source>
</evidence>